<comment type="caution">
    <text evidence="2">The sequence shown here is derived from an EMBL/GenBank/DDBJ whole genome shotgun (WGS) entry which is preliminary data.</text>
</comment>
<proteinExistence type="predicted"/>
<reference evidence="2" key="1">
    <citation type="journal article" date="2022" name="J Environ Chem Eng">
        <title>Biodegradation of petroleum oil using a constructed nonpathogenic and heavy metal-tolerant bacterial consortium isolated from marine sponges.</title>
        <authorList>
            <person name="Dechsakulwatana C."/>
            <person name="Rungsihiranrut A."/>
            <person name="Muangchinda C."/>
            <person name="Ningthoujam R."/>
            <person name="Klankeo P."/>
            <person name="Pinyakong O."/>
        </authorList>
    </citation>
    <scope>NUCLEOTIDE SEQUENCE</scope>
    <source>
        <strain evidence="2">TL01-2</strain>
    </source>
</reference>
<reference evidence="2" key="2">
    <citation type="submission" date="2022-12" db="EMBL/GenBank/DDBJ databases">
        <authorList>
            <person name="Dechsakulwatana C."/>
            <person name="Rungsihiranrut A."/>
            <person name="Muangchinda C."/>
            <person name="Ningthoujam R."/>
            <person name="Klankeo P."/>
            <person name="Pinyakong O."/>
        </authorList>
    </citation>
    <scope>NUCLEOTIDE SEQUENCE</scope>
    <source>
        <strain evidence="2">TL01-2</strain>
    </source>
</reference>
<name>A0AAX6NBN5_PRIAR</name>
<dbReference type="EMBL" id="JAPTGD010000002">
    <property type="protein sequence ID" value="MDU9693311.1"/>
    <property type="molecule type" value="Genomic_DNA"/>
</dbReference>
<keyword evidence="1" id="KW-0812">Transmembrane</keyword>
<dbReference type="RefSeq" id="WP_316910539.1">
    <property type="nucleotide sequence ID" value="NZ_JAPTGD010000002.1"/>
</dbReference>
<organism evidence="2 3">
    <name type="scientific">Priestia aryabhattai</name>
    <name type="common">Bacillus aryabhattai</name>
    <dbReference type="NCBI Taxonomy" id="412384"/>
    <lineage>
        <taxon>Bacteria</taxon>
        <taxon>Bacillati</taxon>
        <taxon>Bacillota</taxon>
        <taxon>Bacilli</taxon>
        <taxon>Bacillales</taxon>
        <taxon>Bacillaceae</taxon>
        <taxon>Priestia</taxon>
    </lineage>
</organism>
<protein>
    <submittedName>
        <fullName evidence="2">Uncharacterized protein</fullName>
    </submittedName>
</protein>
<dbReference type="Proteomes" id="UP001269400">
    <property type="component" value="Unassembled WGS sequence"/>
</dbReference>
<evidence type="ECO:0000256" key="1">
    <source>
        <dbReference type="SAM" id="Phobius"/>
    </source>
</evidence>
<evidence type="ECO:0000313" key="2">
    <source>
        <dbReference type="EMBL" id="MDU9693311.1"/>
    </source>
</evidence>
<feature type="transmembrane region" description="Helical" evidence="1">
    <location>
        <begin position="106"/>
        <end position="125"/>
    </location>
</feature>
<sequence length="331" mass="39084">MLVRKNDKDYPILKDKMKRTVYWIFVLLFTAITISLIANSFTVNSSVVPNKKNEESIVTKETEKEVKGKVEKTREVTKTEKPSQQAKGFQELMIHLLYEKTVGTVLVKHFLMYLGLLILYLLFILTQKNVSNLKVAGLEVGTSQDVQAEFYKAVEEQKNKFDFLTFWMREENRLTFIRNTDIDHRTFLGFLSRMLEKMQEYYRDDWNINFSFTIYEMNEFERSSLPRKVKKSAVSLTEEDKGLPILKEKDLHFHKHYLIYKVTEVNVKDATDIKEYMIVLSSYYSEFDEVDSILISGLSALINLIYIQTTQSDFILYLLQENQRARERLML</sequence>
<dbReference type="AlphaFoldDB" id="A0AAX6NBN5"/>
<feature type="transmembrane region" description="Helical" evidence="1">
    <location>
        <begin position="21"/>
        <end position="41"/>
    </location>
</feature>
<keyword evidence="1" id="KW-0472">Membrane</keyword>
<gene>
    <name evidence="2" type="ORF">O0Q50_19250</name>
</gene>
<accession>A0AAX6NBN5</accession>
<keyword evidence="1" id="KW-1133">Transmembrane helix</keyword>
<evidence type="ECO:0000313" key="3">
    <source>
        <dbReference type="Proteomes" id="UP001269400"/>
    </source>
</evidence>